<evidence type="ECO:0000256" key="5">
    <source>
        <dbReference type="ARBA" id="ARBA00022771"/>
    </source>
</evidence>
<dbReference type="GO" id="GO:0034620">
    <property type="term" value="P:cellular response to unfolded protein"/>
    <property type="evidence" value="ECO:0007669"/>
    <property type="project" value="EnsemblFungi"/>
</dbReference>
<comment type="function">
    <text evidence="10">Ubiquitin ligase protein which is a component of the N-end rule pathway. Recognizes and binds to proteins bearing specific N-terminal residues that are destabilizing according to the N-end rule, leading to their ubiquitination and subsequent degradation.</text>
</comment>
<keyword evidence="6 10" id="KW-0833">Ubl conjugation pathway</keyword>
<keyword evidence="3 10" id="KW-0808">Transferase</keyword>
<dbReference type="SUPFAM" id="SSF57850">
    <property type="entry name" value="RING/U-box"/>
    <property type="match status" value="1"/>
</dbReference>
<dbReference type="InterPro" id="IPR055194">
    <property type="entry name" value="UBR1-like_WH"/>
</dbReference>
<comment type="pathway">
    <text evidence="2 10">Protein modification; protein ubiquitination.</text>
</comment>
<feature type="zinc finger region" description="UBR-type" evidence="9">
    <location>
        <begin position="132"/>
        <end position="205"/>
    </location>
</feature>
<keyword evidence="5 10" id="KW-0863">Zinc-finger</keyword>
<evidence type="ECO:0000256" key="8">
    <source>
        <dbReference type="ARBA" id="ARBA00046341"/>
    </source>
</evidence>
<dbReference type="OMA" id="WANTISM"/>
<gene>
    <name evidence="13" type="primary">NCAS0A06860</name>
    <name evidence="13" type="ordered locus">NCAS_0A06860</name>
</gene>
<dbReference type="GO" id="GO:1990116">
    <property type="term" value="P:ribosome-associated ubiquitin-dependent protein catabolic process"/>
    <property type="evidence" value="ECO:0007669"/>
    <property type="project" value="EnsemblFungi"/>
</dbReference>
<dbReference type="PROSITE" id="PS51157">
    <property type="entry name" value="ZF_UBR"/>
    <property type="match status" value="1"/>
</dbReference>
<keyword evidence="7 10" id="KW-0862">Zinc</keyword>
<dbReference type="InterPro" id="IPR039164">
    <property type="entry name" value="UBR1-like"/>
</dbReference>
<dbReference type="GO" id="GO:0008540">
    <property type="term" value="C:proteasome regulatory particle, base subcomplex"/>
    <property type="evidence" value="ECO:0007669"/>
    <property type="project" value="EnsemblFungi"/>
</dbReference>
<sequence>MSDVSDNTKDLNSILQSLHDIPYLKSSRNPTERAKMDHALKKLIFSLLYYSITNKGQNLSNLFHFRLDEGLTIDDLKFPASLDEIMDMENYSKGDEFYKFKIATATASADADSASSPESESKILKRFNHMGRNCGKKFKLGEPLYRCKECGFDDTCVLCIHCFNPKDHENHHVYTDICTDFTSGICDCGDQEAWHAQLHCKAELASASVDTADDMEEDLEAIFDTNNKIIRSLMVSTLSTVFDYFIDMFNQNIEPLPVFTKEITLKLRELTQQGKIDERSQLLKDLAYSNKFLNNQEIPVEERDYTVMIYNDEYHNYSQATMALRQGVPDNVHTDLLTSKIDSEGRAMLKCSNDLTNLIEGFFAVQTNGLSATLTTWSEYIHQEACKYIIIWLSHCLSLPNAKFQTLFRDVLGEVLCQPRTEPTIDSNSRDMISVVETHFKKNLPDNNPYKFIDVSIFAPNLQIPLGHHSLLNPTEDNLNHISNLSNAIVKPTTRTYSNTRLQHLLYMDNRYWKRLRKDLQNVIIPTLASSIIYKPIFCQQVVEIFNHITRSITYMDREPQLTALRECVVQLFTCPTNAKWIFQNGTHFIDIVWSVIDVFMEFCKIENGTLIWQRVQVSNLTKSYTISFKQGLYTVETLLSKISDPNILLRRMEFITVMTLCKIFNGAWKIKRKEGEHVIHEDQHFIPYLEYTTSIYGIIQTLEKLLENNKTMINKELLGNSIHLLNTLLSHKSLVYKLVYDSHEIVKFTVSNERVSYMNPIHTLFSFLIEKISLEDARRIVSKECDDFLKISDFSLRSVVLCSQIYVGFWVRNGASVLHQASYYKNNPELNSYSRDIHLNQLALLWEKDDTPRVIYNMLDRWELLDWFNGDAEYNKTVYQDKVSLIFQQFIAFTYQLLTERQFFKSFASSEERILSQIKNAIIYSLYSKPLSYSKLLRSVPDYLTEDSTLFDSALSEVSIFVEPKGLADNGIFKLKESLFSKIDPLKLSNLGNEFESSSAIIKAHIAKQKKTTDLPSIILQPQITPVKHLDKDTQNLGNFTRSSVFTKVIYKLLQACLDNEDGTFLNELLHLIHGIFKDDELINGKNSLPETYISKPICALLLSIANSKSEAFSEHILKKADYLLQEMILKKPEEIFESLVNSFGQDLVDEYKAKKLNQGVNLEENEKERKRRLAKKRQAKLMAKFNSQQNKFMKENEEEFEKEQSAETDSLNSDKVLNYEDFTCSLCQDDTSEDFFIIPTYHEHSPIFRQGDIYNVDEYGRPWNGFTNDDQNLTYINDTDLENLKTDGFRGSRKVFVSCNHHIHYNCFKRYIQKKGFLSTGFICPLCQTFSNSIVPVWCIPKIDPQPYLDNLLKEEISVDSFIHILREFSSDEFHSVYDFFEDVFTDYQSFDKRVRKIDGFTVADTALVLINHWTNTISMLEISSRLDVSPNESFLKNREQKYKTLKNVLICMVLLASSIGKPNVTLSPYVNQKSVIWNQNQVFQYITKECLFSTAKRSIRDIITETLIRYCNQILTDFISQAGSSSQIKENYEKVRASGEIYDINIEMLETLKSVQNNDMVNENEEATMFYNLAYTCLLSNILPTLRRCLILIKVFHELLNESGEAPFIIEGIDIENDLVGYSTPEYIDTLISLLTYHRSLKELLTIGTKALEAMGSDREIDPYLQNIPYEYCGIVKMVDLAKYLNTYITNTRDIKLREEQPTKNGSNRLDFRICLTCGVKIHLRADHHEMSRHLAKNCFKSFGAFLIPNTSEVCLYLGHPPSTVFISAPYLNSHGEVGRNAMKRGDLTTLNIKRYEYLNKLWINNEIPGYISRVMGDEFRVSILSNGFVFALNRNARPRRVPAPDEDEEDEDDFNDDEGDEFYVDEDDADFDPDNDNPNQPPNLRLFGEDGNAMGGFLEMFENFRDALEGGATTEQAIPPQFQFFGPRFDNFNFTNQEGTQEDEEEGNETTNENDQDHSGQDNNESDGEESHGSW</sequence>
<feature type="compositionally biased region" description="Acidic residues" evidence="11">
    <location>
        <begin position="1944"/>
        <end position="1958"/>
    </location>
</feature>
<name>G0V6Z6_NAUCA</name>
<keyword evidence="14" id="KW-1185">Reference proteome</keyword>
<dbReference type="GO" id="GO:0005737">
    <property type="term" value="C:cytoplasm"/>
    <property type="evidence" value="ECO:0007669"/>
    <property type="project" value="EnsemblFungi"/>
</dbReference>
<dbReference type="GO" id="GO:0000151">
    <property type="term" value="C:ubiquitin ligase complex"/>
    <property type="evidence" value="ECO:0007669"/>
    <property type="project" value="TreeGrafter"/>
</dbReference>
<dbReference type="PANTHER" id="PTHR21497:SF26">
    <property type="entry name" value="E3 UBIQUITIN-PROTEIN LIGASE UBR1"/>
    <property type="match status" value="1"/>
</dbReference>
<feature type="domain" description="UBR-type" evidence="12">
    <location>
        <begin position="132"/>
        <end position="205"/>
    </location>
</feature>
<dbReference type="SMART" id="SM00396">
    <property type="entry name" value="ZnF_UBR1"/>
    <property type="match status" value="1"/>
</dbReference>
<evidence type="ECO:0000256" key="9">
    <source>
        <dbReference type="PROSITE-ProRule" id="PRU00508"/>
    </source>
</evidence>
<evidence type="ECO:0000256" key="11">
    <source>
        <dbReference type="SAM" id="MobiDB-lite"/>
    </source>
</evidence>
<dbReference type="GO" id="GO:1990303">
    <property type="term" value="C:UBR1-RAD6 ubiquitin ligase complex"/>
    <property type="evidence" value="ECO:0007669"/>
    <property type="project" value="EnsemblFungi"/>
</dbReference>
<reference evidence="13 14" key="1">
    <citation type="journal article" date="2011" name="Proc. Natl. Acad. Sci. U.S.A.">
        <title>Evolutionary erosion of yeast sex chromosomes by mating-type switching accidents.</title>
        <authorList>
            <person name="Gordon J.L."/>
            <person name="Armisen D."/>
            <person name="Proux-Wera E."/>
            <person name="Oheigeartaigh S.S."/>
            <person name="Byrne K.P."/>
            <person name="Wolfe K.H."/>
        </authorList>
    </citation>
    <scope>NUCLEOTIDE SEQUENCE [LARGE SCALE GENOMIC DNA]</scope>
    <source>
        <strain evidence="14">ATCC 76901 / BCRC 22586 / CBS 4309 / NBRC 1992 / NRRL Y-12630</strain>
    </source>
</reference>
<dbReference type="GO" id="GO:0006513">
    <property type="term" value="P:protein monoubiquitination"/>
    <property type="evidence" value="ECO:0007669"/>
    <property type="project" value="EnsemblFungi"/>
</dbReference>
<evidence type="ECO:0000256" key="6">
    <source>
        <dbReference type="ARBA" id="ARBA00022786"/>
    </source>
</evidence>
<dbReference type="STRING" id="1064592.G0V6Z6"/>
<dbReference type="UniPathway" id="UPA00143"/>
<dbReference type="FunFam" id="2.10.110.30:FF:000002">
    <property type="entry name" value="Putative e3 ubiquitin-protein ligase ubr3"/>
    <property type="match status" value="1"/>
</dbReference>
<evidence type="ECO:0000313" key="14">
    <source>
        <dbReference type="Proteomes" id="UP000001640"/>
    </source>
</evidence>
<dbReference type="HOGENOM" id="CLU_238060_0_0_1"/>
<feature type="region of interest" description="Disordered" evidence="11">
    <location>
        <begin position="1929"/>
        <end position="1979"/>
    </location>
</feature>
<dbReference type="GO" id="GO:0061630">
    <property type="term" value="F:ubiquitin protein ligase activity"/>
    <property type="evidence" value="ECO:0007669"/>
    <property type="project" value="UniProtKB-UniRule"/>
</dbReference>
<dbReference type="EC" id="2.3.2.27" evidence="10"/>
<dbReference type="Gene3D" id="2.10.110.30">
    <property type="match status" value="1"/>
</dbReference>
<dbReference type="GO" id="GO:0036503">
    <property type="term" value="P:ERAD pathway"/>
    <property type="evidence" value="ECO:0007669"/>
    <property type="project" value="EnsemblFungi"/>
</dbReference>
<dbReference type="EMBL" id="HE576752">
    <property type="protein sequence ID" value="CCC67244.1"/>
    <property type="molecule type" value="Genomic_DNA"/>
</dbReference>
<dbReference type="InParanoid" id="G0V6Z6"/>
<dbReference type="Pfam" id="PF18995">
    <property type="entry name" value="PRT6_C"/>
    <property type="match status" value="1"/>
</dbReference>
<dbReference type="eggNOG" id="KOG1140">
    <property type="taxonomic scope" value="Eukaryota"/>
</dbReference>
<dbReference type="OrthoDB" id="26387at2759"/>
<dbReference type="GeneID" id="96900723"/>
<feature type="compositionally biased region" description="Acidic residues" evidence="11">
    <location>
        <begin position="1848"/>
        <end position="1879"/>
    </location>
</feature>
<dbReference type="GO" id="GO:1904855">
    <property type="term" value="F:proteasome regulatory particle binding"/>
    <property type="evidence" value="ECO:0007669"/>
    <property type="project" value="EnsemblFungi"/>
</dbReference>
<dbReference type="Pfam" id="PF22960">
    <property type="entry name" value="WHD_UBR1"/>
    <property type="match status" value="1"/>
</dbReference>
<protein>
    <recommendedName>
        <fullName evidence="10">E3 ubiquitin-protein ligase</fullName>
        <ecNumber evidence="10">2.3.2.27</ecNumber>
    </recommendedName>
</protein>
<dbReference type="GO" id="GO:0120174">
    <property type="term" value="P:stress-induced homeostatically regulated protein degradation pathway"/>
    <property type="evidence" value="ECO:0007669"/>
    <property type="project" value="EnsemblFungi"/>
</dbReference>
<proteinExistence type="inferred from homology"/>
<comment type="catalytic activity">
    <reaction evidence="1 10">
        <text>S-ubiquitinyl-[E2 ubiquitin-conjugating enzyme]-L-cysteine + [acceptor protein]-L-lysine = [E2 ubiquitin-conjugating enzyme]-L-cysteine + N(6)-ubiquitinyl-[acceptor protein]-L-lysine.</text>
        <dbReference type="EC" id="2.3.2.27"/>
    </reaction>
</comment>
<evidence type="ECO:0000256" key="7">
    <source>
        <dbReference type="ARBA" id="ARBA00022833"/>
    </source>
</evidence>
<dbReference type="GO" id="GO:0008270">
    <property type="term" value="F:zinc ion binding"/>
    <property type="evidence" value="ECO:0007669"/>
    <property type="project" value="UniProtKB-UniRule"/>
</dbReference>
<dbReference type="Pfam" id="PF02207">
    <property type="entry name" value="zf-UBR"/>
    <property type="match status" value="1"/>
</dbReference>
<dbReference type="InterPro" id="IPR003126">
    <property type="entry name" value="Znf_UBR"/>
</dbReference>
<evidence type="ECO:0000256" key="2">
    <source>
        <dbReference type="ARBA" id="ARBA00004906"/>
    </source>
</evidence>
<organism evidence="13 14">
    <name type="scientific">Naumovozyma castellii</name>
    <name type="common">Yeast</name>
    <name type="synonym">Saccharomyces castellii</name>
    <dbReference type="NCBI Taxonomy" id="27288"/>
    <lineage>
        <taxon>Eukaryota</taxon>
        <taxon>Fungi</taxon>
        <taxon>Dikarya</taxon>
        <taxon>Ascomycota</taxon>
        <taxon>Saccharomycotina</taxon>
        <taxon>Saccharomycetes</taxon>
        <taxon>Saccharomycetales</taxon>
        <taxon>Saccharomycetaceae</taxon>
        <taxon>Naumovozyma</taxon>
    </lineage>
</organism>
<dbReference type="GO" id="GO:0071629">
    <property type="term" value="P:cytoplasm protein quality control by the ubiquitin-proteasome system"/>
    <property type="evidence" value="ECO:0007669"/>
    <property type="project" value="EnsemblFungi"/>
</dbReference>
<keyword evidence="4 10" id="KW-0479">Metal-binding</keyword>
<evidence type="ECO:0000256" key="1">
    <source>
        <dbReference type="ARBA" id="ARBA00000900"/>
    </source>
</evidence>
<reference key="2">
    <citation type="submission" date="2011-08" db="EMBL/GenBank/DDBJ databases">
        <title>Genome sequence of Naumovozyma castellii.</title>
        <authorList>
            <person name="Gordon J.L."/>
            <person name="Armisen D."/>
            <person name="Proux-Wera E."/>
            <person name="OhEigeartaigh S.S."/>
            <person name="Byrne K.P."/>
            <person name="Wolfe K.H."/>
        </authorList>
    </citation>
    <scope>NUCLEOTIDE SEQUENCE</scope>
    <source>
        <strain>Type strain:CBS 4309</strain>
    </source>
</reference>
<dbReference type="KEGG" id="ncs:NCAS_0A06860"/>
<evidence type="ECO:0000313" key="13">
    <source>
        <dbReference type="EMBL" id="CCC67244.1"/>
    </source>
</evidence>
<dbReference type="FunCoup" id="G0V6Z6">
    <property type="interactions" value="739"/>
</dbReference>
<evidence type="ECO:0000256" key="3">
    <source>
        <dbReference type="ARBA" id="ARBA00022679"/>
    </source>
</evidence>
<dbReference type="InterPro" id="IPR044046">
    <property type="entry name" value="E3_ligase_UBR-like_C"/>
</dbReference>
<dbReference type="RefSeq" id="XP_003673625.1">
    <property type="nucleotide sequence ID" value="XM_003673577.1"/>
</dbReference>
<dbReference type="GO" id="GO:0000209">
    <property type="term" value="P:protein polyubiquitination"/>
    <property type="evidence" value="ECO:0007669"/>
    <property type="project" value="EnsemblFungi"/>
</dbReference>
<dbReference type="GO" id="GO:0072671">
    <property type="term" value="P:mitochondria-associated ubiquitin-dependent protein catabolic process"/>
    <property type="evidence" value="ECO:0007669"/>
    <property type="project" value="EnsemblFungi"/>
</dbReference>
<feature type="region of interest" description="Disordered" evidence="11">
    <location>
        <begin position="1843"/>
        <end position="1894"/>
    </location>
</feature>
<evidence type="ECO:0000259" key="12">
    <source>
        <dbReference type="PROSITE" id="PS51157"/>
    </source>
</evidence>
<evidence type="ECO:0000256" key="10">
    <source>
        <dbReference type="RuleBase" id="RU366018"/>
    </source>
</evidence>
<comment type="similarity">
    <text evidence="8 10">Belongs to the E3 ubiquitin-protein ligase UBR1-like family.</text>
</comment>
<dbReference type="Proteomes" id="UP000001640">
    <property type="component" value="Chromosome 1"/>
</dbReference>
<accession>G0V6Z6</accession>
<dbReference type="GO" id="GO:0090089">
    <property type="term" value="P:regulation of dipeptide transport"/>
    <property type="evidence" value="ECO:0007669"/>
    <property type="project" value="EnsemblFungi"/>
</dbReference>
<dbReference type="CDD" id="cd19672">
    <property type="entry name" value="UBR-box_UBR1_like"/>
    <property type="match status" value="1"/>
</dbReference>
<dbReference type="PANTHER" id="PTHR21497">
    <property type="entry name" value="UBIQUITIN LIGASE E3 ALPHA-RELATED"/>
    <property type="match status" value="1"/>
</dbReference>
<dbReference type="GO" id="GO:0071596">
    <property type="term" value="P:ubiquitin-dependent protein catabolic process via the N-end rule pathway"/>
    <property type="evidence" value="ECO:0007669"/>
    <property type="project" value="UniProtKB-UniRule"/>
</dbReference>
<evidence type="ECO:0000256" key="4">
    <source>
        <dbReference type="ARBA" id="ARBA00022723"/>
    </source>
</evidence>